<dbReference type="AlphaFoldDB" id="A0A2G5B9U4"/>
<name>A0A2G5B9U4_COERN</name>
<evidence type="ECO:0000313" key="2">
    <source>
        <dbReference type="EMBL" id="PIA15785.1"/>
    </source>
</evidence>
<dbReference type="PROSITE" id="PS50112">
    <property type="entry name" value="PAS"/>
    <property type="match status" value="1"/>
</dbReference>
<proteinExistence type="predicted"/>
<reference evidence="2 3" key="1">
    <citation type="journal article" date="2015" name="Genome Biol. Evol.">
        <title>Phylogenomic analyses indicate that early fungi evolved digesting cell walls of algal ancestors of land plants.</title>
        <authorList>
            <person name="Chang Y."/>
            <person name="Wang S."/>
            <person name="Sekimoto S."/>
            <person name="Aerts A.L."/>
            <person name="Choi C."/>
            <person name="Clum A."/>
            <person name="LaButti K.M."/>
            <person name="Lindquist E.A."/>
            <person name="Yee Ngan C."/>
            <person name="Ohm R.A."/>
            <person name="Salamov A.A."/>
            <person name="Grigoriev I.V."/>
            <person name="Spatafora J.W."/>
            <person name="Berbee M.L."/>
        </authorList>
    </citation>
    <scope>NUCLEOTIDE SEQUENCE [LARGE SCALE GENOMIC DNA]</scope>
    <source>
        <strain evidence="2 3">NRRL 1564</strain>
    </source>
</reference>
<feature type="domain" description="PAS" evidence="1">
    <location>
        <begin position="224"/>
        <end position="261"/>
    </location>
</feature>
<evidence type="ECO:0000313" key="3">
    <source>
        <dbReference type="Proteomes" id="UP000242474"/>
    </source>
</evidence>
<accession>A0A2G5B9U4</accession>
<evidence type="ECO:0000259" key="1">
    <source>
        <dbReference type="PROSITE" id="PS50112"/>
    </source>
</evidence>
<gene>
    <name evidence="2" type="ORF">COEREDRAFT_81726</name>
</gene>
<dbReference type="InterPro" id="IPR000014">
    <property type="entry name" value="PAS"/>
</dbReference>
<keyword evidence="3" id="KW-1185">Reference proteome</keyword>
<organism evidence="2 3">
    <name type="scientific">Coemansia reversa (strain ATCC 12441 / NRRL 1564)</name>
    <dbReference type="NCBI Taxonomy" id="763665"/>
    <lineage>
        <taxon>Eukaryota</taxon>
        <taxon>Fungi</taxon>
        <taxon>Fungi incertae sedis</taxon>
        <taxon>Zoopagomycota</taxon>
        <taxon>Kickxellomycotina</taxon>
        <taxon>Kickxellomycetes</taxon>
        <taxon>Kickxellales</taxon>
        <taxon>Kickxellaceae</taxon>
        <taxon>Coemansia</taxon>
    </lineage>
</organism>
<protein>
    <recommendedName>
        <fullName evidence="1">PAS domain-containing protein</fullName>
    </recommendedName>
</protein>
<dbReference type="Proteomes" id="UP000242474">
    <property type="component" value="Unassembled WGS sequence"/>
</dbReference>
<dbReference type="OrthoDB" id="5571962at2759"/>
<sequence length="592" mass="64280">MASQSLSEQQLSQHLRTSCICSERLAARCHLRSYGVLMVSEHDEIMHADPEAVEALRGPAEEWEGSCVHTLHDSTFNGSLHKYWSFIERLSVKGRNGGDTHNYLVVRRAEDDAVSWIQVCIHAVRTAEEGEQPLYMWNLRDVSGATRCLEMSRLDAETSYLLSLEDDGLPHSRLLTRAPGVCHPSNRSLRNQLAQLFETAVASEGFGVLYLTSFGAVDTVFPRRVLGWDESELLDRSFVGMLCPEDRTFFCSALRRSYHDGIPQRLVLKLAVASENDTQSDNDSYLSCDVTILMPETVQQPVLIVRASELLKSHATAAADSCALQVQNIVPREQLDNASVSAALAHSASLLLSCPVPAKFSAETDVQGFLSLMTLSGIEKQTRGAAVQSHLSAKALCVSANSTPPLSSLSELRISHASPPLNLPSLPTWPLSSSCANDSCSSVALVTCDSQQTESGSIEIDKNSAGEAVEDGLCNTFGETLAPANDVESNDLLASKFICTETNSKAPSVLQSDMKGTQVEIPMCEIFNNVGKLPPLITVAGQSKAQAYQSIETVHGQFNNIGSTFFAMLEKIGATVPNSSSLHTTHDVTEKY</sequence>
<dbReference type="EMBL" id="KZ303504">
    <property type="protein sequence ID" value="PIA15785.1"/>
    <property type="molecule type" value="Genomic_DNA"/>
</dbReference>